<comment type="caution">
    <text evidence="1">The sequence shown here is derived from an EMBL/GenBank/DDBJ whole genome shotgun (WGS) entry which is preliminary data.</text>
</comment>
<dbReference type="EMBL" id="SRLO01014470">
    <property type="protein sequence ID" value="TNN24720.1"/>
    <property type="molecule type" value="Genomic_DNA"/>
</dbReference>
<sequence>MERSSGTVSAIKDLGTNAKQLNVTCRPNFRLRYPGSACLSRCRCDELPCPLLTWLTTQLTALRPELQGVYNI</sequence>
<reference evidence="1 2" key="1">
    <citation type="submission" date="2019-03" db="EMBL/GenBank/DDBJ databases">
        <title>First draft genome of Liparis tanakae, snailfish: a comprehensive survey of snailfish specific genes.</title>
        <authorList>
            <person name="Kim W."/>
            <person name="Song I."/>
            <person name="Jeong J.-H."/>
            <person name="Kim D."/>
            <person name="Kim S."/>
            <person name="Ryu S."/>
            <person name="Song J.Y."/>
            <person name="Lee S.K."/>
        </authorList>
    </citation>
    <scope>NUCLEOTIDE SEQUENCE [LARGE SCALE GENOMIC DNA]</scope>
    <source>
        <tissue evidence="1">Muscle</tissue>
    </source>
</reference>
<name>A0A4Z2E824_9TELE</name>
<gene>
    <name evidence="1" type="ORF">EYF80_065154</name>
</gene>
<proteinExistence type="predicted"/>
<dbReference type="AlphaFoldDB" id="A0A4Z2E824"/>
<organism evidence="1 2">
    <name type="scientific">Liparis tanakae</name>
    <name type="common">Tanaka's snailfish</name>
    <dbReference type="NCBI Taxonomy" id="230148"/>
    <lineage>
        <taxon>Eukaryota</taxon>
        <taxon>Metazoa</taxon>
        <taxon>Chordata</taxon>
        <taxon>Craniata</taxon>
        <taxon>Vertebrata</taxon>
        <taxon>Euteleostomi</taxon>
        <taxon>Actinopterygii</taxon>
        <taxon>Neopterygii</taxon>
        <taxon>Teleostei</taxon>
        <taxon>Neoteleostei</taxon>
        <taxon>Acanthomorphata</taxon>
        <taxon>Eupercaria</taxon>
        <taxon>Perciformes</taxon>
        <taxon>Cottioidei</taxon>
        <taxon>Cottales</taxon>
        <taxon>Liparidae</taxon>
        <taxon>Liparis</taxon>
    </lineage>
</organism>
<evidence type="ECO:0000313" key="1">
    <source>
        <dbReference type="EMBL" id="TNN24720.1"/>
    </source>
</evidence>
<accession>A0A4Z2E824</accession>
<evidence type="ECO:0000313" key="2">
    <source>
        <dbReference type="Proteomes" id="UP000314294"/>
    </source>
</evidence>
<protein>
    <submittedName>
        <fullName evidence="1">Uncharacterized protein</fullName>
    </submittedName>
</protein>
<keyword evidence="2" id="KW-1185">Reference proteome</keyword>
<dbReference type="Proteomes" id="UP000314294">
    <property type="component" value="Unassembled WGS sequence"/>
</dbReference>